<name>A8Q4V8_MALGO</name>
<keyword evidence="1 3" id="KW-0238">DNA-binding</keyword>
<dbReference type="InterPro" id="IPR001766">
    <property type="entry name" value="Fork_head_dom"/>
</dbReference>
<reference evidence="6 7" key="1">
    <citation type="journal article" date="2007" name="Proc. Natl. Acad. Sci. U.S.A.">
        <title>Dandruff-associated Malassezia genomes reveal convergent and divergent virulence traits shared with plant and human fungal pathogens.</title>
        <authorList>
            <person name="Xu J."/>
            <person name="Saunders C.W."/>
            <person name="Hu P."/>
            <person name="Grant R.A."/>
            <person name="Boekhout T."/>
            <person name="Kuramae E.E."/>
            <person name="Kronstad J.W."/>
            <person name="Deangelis Y.M."/>
            <person name="Reeder N.L."/>
            <person name="Johnstone K.R."/>
            <person name="Leland M."/>
            <person name="Fieno A.M."/>
            <person name="Begley W.M."/>
            <person name="Sun Y."/>
            <person name="Lacey M.P."/>
            <person name="Chaudhary T."/>
            <person name="Keough T."/>
            <person name="Chu L."/>
            <person name="Sears R."/>
            <person name="Yuan B."/>
            <person name="Dawson T.L.Jr."/>
        </authorList>
    </citation>
    <scope>NUCLEOTIDE SEQUENCE [LARGE SCALE GENOMIC DNA]</scope>
    <source>
        <strain evidence="7">ATCC MYA-4612 / CBS 7966</strain>
    </source>
</reference>
<dbReference type="GO" id="GO:0000978">
    <property type="term" value="F:RNA polymerase II cis-regulatory region sequence-specific DNA binding"/>
    <property type="evidence" value="ECO:0007669"/>
    <property type="project" value="TreeGrafter"/>
</dbReference>
<feature type="compositionally biased region" description="Basic and acidic residues" evidence="4">
    <location>
        <begin position="134"/>
        <end position="143"/>
    </location>
</feature>
<dbReference type="InterPro" id="IPR036388">
    <property type="entry name" value="WH-like_DNA-bd_sf"/>
</dbReference>
<feature type="compositionally biased region" description="Low complexity" evidence="4">
    <location>
        <begin position="794"/>
        <end position="803"/>
    </location>
</feature>
<feature type="compositionally biased region" description="Polar residues" evidence="4">
    <location>
        <begin position="658"/>
        <end position="669"/>
    </location>
</feature>
<feature type="compositionally biased region" description="Basic and acidic residues" evidence="4">
    <location>
        <begin position="1"/>
        <end position="18"/>
    </location>
</feature>
<feature type="region of interest" description="Disordered" evidence="4">
    <location>
        <begin position="350"/>
        <end position="467"/>
    </location>
</feature>
<dbReference type="VEuPathDB" id="FungiDB:MGL_2652"/>
<evidence type="ECO:0000313" key="6">
    <source>
        <dbReference type="EMBL" id="EDP43056.1"/>
    </source>
</evidence>
<feature type="domain" description="Fork-head" evidence="5">
    <location>
        <begin position="889"/>
        <end position="978"/>
    </location>
</feature>
<organism evidence="6 7">
    <name type="scientific">Malassezia globosa (strain ATCC MYA-4612 / CBS 7966)</name>
    <name type="common">Dandruff-associated fungus</name>
    <dbReference type="NCBI Taxonomy" id="425265"/>
    <lineage>
        <taxon>Eukaryota</taxon>
        <taxon>Fungi</taxon>
        <taxon>Dikarya</taxon>
        <taxon>Basidiomycota</taxon>
        <taxon>Ustilaginomycotina</taxon>
        <taxon>Malasseziomycetes</taxon>
        <taxon>Malasseziales</taxon>
        <taxon>Malasseziaceae</taxon>
        <taxon>Malassezia</taxon>
    </lineage>
</organism>
<feature type="region of interest" description="Disordered" evidence="4">
    <location>
        <begin position="738"/>
        <end position="811"/>
    </location>
</feature>
<evidence type="ECO:0000313" key="7">
    <source>
        <dbReference type="Proteomes" id="UP000008837"/>
    </source>
</evidence>
<feature type="DNA-binding region" description="Fork-head" evidence="3">
    <location>
        <begin position="889"/>
        <end position="978"/>
    </location>
</feature>
<feature type="region of interest" description="Disordered" evidence="4">
    <location>
        <begin position="128"/>
        <end position="262"/>
    </location>
</feature>
<feature type="region of interest" description="Disordered" evidence="4">
    <location>
        <begin position="285"/>
        <end position="332"/>
    </location>
</feature>
<dbReference type="AlphaFoldDB" id="A8Q4V8"/>
<feature type="compositionally biased region" description="Basic and acidic residues" evidence="4">
    <location>
        <begin position="285"/>
        <end position="299"/>
    </location>
</feature>
<feature type="region of interest" description="Disordered" evidence="4">
    <location>
        <begin position="78"/>
        <end position="100"/>
    </location>
</feature>
<dbReference type="OrthoDB" id="5954824at2759"/>
<accession>A8Q4V8</accession>
<dbReference type="CDD" id="cd00059">
    <property type="entry name" value="FH_FOX"/>
    <property type="match status" value="1"/>
</dbReference>
<feature type="compositionally biased region" description="Polar residues" evidence="4">
    <location>
        <begin position="989"/>
        <end position="1001"/>
    </location>
</feature>
<dbReference type="PANTHER" id="PTHR11829">
    <property type="entry name" value="FORKHEAD BOX PROTEIN"/>
    <property type="match status" value="1"/>
</dbReference>
<feature type="compositionally biased region" description="Polar residues" evidence="4">
    <location>
        <begin position="400"/>
        <end position="413"/>
    </location>
</feature>
<evidence type="ECO:0000259" key="5">
    <source>
        <dbReference type="PROSITE" id="PS50039"/>
    </source>
</evidence>
<sequence length="1267" mass="137358">MTVVSDHHLDSHPAEDQNGRTASLVTAPTSSGQAPSSSDNADDFLARAQALGLRLSRSDYERTRAGVTAFLKAERLPPASPYKSETSDDRASGSIEHEHARDVAPQLARWLRTTSGQLSFFTAVVHPTQTTQTSDEHRTRLSLDEVGSAEEKRRRRMRRRRLLEKHMLQESGARSPSGSASISGSGTAPVPIAGSSDDSASRSRTGSPQRPARAGSSFSHAQQHAHQHQHQHEPPVSLTTQPLGPSLNEDGPRVSPPGSPDVKILNRIARVDPAGKLWLAPQDPSHELLSEDSSTHAFDEQQSVADTSDDTSSHAMHSGGQRSFSRTSSGTTEQLNACMKNMSLLDRIMMSKTSPRRMRREAKARERERTQHEAIAEASGGNPGVSNVPGSHEVEPAPDTSLSSWADVSTLDSPPSKLPCTSEPHLIAPTPTTSAVASRVSHARHTSLSSSSSSSLRRSHHHLQTPSHDHRYARADALCEMSPVVSLTPLSRFDPGTQITPMRYSPGGGVDYSYSRSTLAFSPHMLTPWTHQGRLMSNAGLSNVPSSPFVSGEWSSAQPMMSSSTATLRGNFAFSSTPLSHLPSHDPDLSVPFASSPSRLQCIESFPGRSPQGRDMMISPTRKALVLSPLASKGHSRPASRSPLARRASPTTPIPAASSLSPLWRQLSSMDERSPRRRTDTIRPTDVFSSAVPSMAQSSEPSGSSPAIVSTSTPVKAPLERSRSSQAGIGAVVTATVQASQTSEASDASFPHNESPKAGSDDVADISQASASSPELRTRHGLPRVRLPRRKSASSRSSTAASSMTPMHSDDVFAKDRTPMEASFNDVFYEAVSTSDPSKTEWDLPDGRRIVKLVSEELQAALDSGSLKQEPKPRYFCLPPGYGKSRTKPSSVSYAGLIGQAILSSSDGRLSLAEIYLWISSVYPYYERGDRGWQNSIRHNLSLNKSFVKLERELTMPGKGGWWAIQPGHEHRFQQGMYLAHGGRLDTAPTRSFRPSPSVTLSDMVEDSNRKKRLPLAPCDTNVMSSTNTRDTPRLPTVKRPKTARPTKFIPTRSGAEAQQQMQQQPQQQRSASETSFVMRDGMHTPLATSPANEKLDADSFDTSTSRSLLATPGNPAATAPLMSVSHAFRSSPSMQIRHAPMAPPMPLMGMPTVSNAPNDLYARTFTNMPDCGMMYMNQEMPYGEYPVPMTSSPQKQAHFHPTTLSQPPPMTPMHMHSMQPPFTHLQAHVPVVPAGYTRYVPDQGGGGIPSSWPDALQMGLKGDATW</sequence>
<dbReference type="InParanoid" id="A8Q4V8"/>
<dbReference type="KEGG" id="mgl:MGL_2652"/>
<evidence type="ECO:0000256" key="4">
    <source>
        <dbReference type="SAM" id="MobiDB-lite"/>
    </source>
</evidence>
<feature type="compositionally biased region" description="Low complexity" evidence="4">
    <location>
        <begin position="171"/>
        <end position="207"/>
    </location>
</feature>
<proteinExistence type="predicted"/>
<dbReference type="STRING" id="425265.A8Q4V8"/>
<feature type="compositionally biased region" description="Polar residues" evidence="4">
    <location>
        <begin position="687"/>
        <end position="714"/>
    </location>
</feature>
<feature type="region of interest" description="Disordered" evidence="4">
    <location>
        <begin position="628"/>
        <end position="724"/>
    </location>
</feature>
<feature type="compositionally biased region" description="Basic residues" evidence="4">
    <location>
        <begin position="153"/>
        <end position="163"/>
    </location>
</feature>
<dbReference type="EMBL" id="AAYY01000009">
    <property type="protein sequence ID" value="EDP43056.1"/>
    <property type="molecule type" value="Genomic_DNA"/>
</dbReference>
<feature type="compositionally biased region" description="Basic and acidic residues" evidence="4">
    <location>
        <begin position="670"/>
        <end position="683"/>
    </location>
</feature>
<feature type="compositionally biased region" description="Low complexity" evidence="4">
    <location>
        <begin position="637"/>
        <end position="650"/>
    </location>
</feature>
<feature type="compositionally biased region" description="Low complexity" evidence="4">
    <location>
        <begin position="446"/>
        <end position="456"/>
    </location>
</feature>
<comment type="caution">
    <text evidence="6">The sequence shown here is derived from an EMBL/GenBank/DDBJ whole genome shotgun (WGS) entry which is preliminary data.</text>
</comment>
<keyword evidence="7" id="KW-1185">Reference proteome</keyword>
<feature type="compositionally biased region" description="Polar residues" evidence="4">
    <location>
        <begin position="19"/>
        <end position="39"/>
    </location>
</feature>
<dbReference type="SMART" id="SM00339">
    <property type="entry name" value="FH"/>
    <property type="match status" value="1"/>
</dbReference>
<dbReference type="Pfam" id="PF00250">
    <property type="entry name" value="Forkhead"/>
    <property type="match status" value="1"/>
</dbReference>
<evidence type="ECO:0000256" key="2">
    <source>
        <dbReference type="ARBA" id="ARBA00023242"/>
    </source>
</evidence>
<dbReference type="InterPro" id="IPR036390">
    <property type="entry name" value="WH_DNA-bd_sf"/>
</dbReference>
<dbReference type="InterPro" id="IPR050211">
    <property type="entry name" value="FOX_domain-containing"/>
</dbReference>
<dbReference type="OMA" id="EIYLWIS"/>
<keyword evidence="2 3" id="KW-0539">Nucleus</keyword>
<dbReference type="PROSITE" id="PS50039">
    <property type="entry name" value="FORK_HEAD_3"/>
    <property type="match status" value="1"/>
</dbReference>
<dbReference type="FunFam" id="1.10.10.10:FF:000135">
    <property type="entry name" value="forkhead box protein G1"/>
    <property type="match status" value="1"/>
</dbReference>
<feature type="compositionally biased region" description="Basic and acidic residues" evidence="4">
    <location>
        <begin position="85"/>
        <end position="100"/>
    </location>
</feature>
<dbReference type="GeneID" id="5854575"/>
<evidence type="ECO:0000256" key="3">
    <source>
        <dbReference type="PROSITE-ProRule" id="PRU00089"/>
    </source>
</evidence>
<dbReference type="GO" id="GO:0000981">
    <property type="term" value="F:DNA-binding transcription factor activity, RNA polymerase II-specific"/>
    <property type="evidence" value="ECO:0007669"/>
    <property type="project" value="TreeGrafter"/>
</dbReference>
<protein>
    <recommendedName>
        <fullName evidence="5">Fork-head domain-containing protein</fullName>
    </recommendedName>
</protein>
<dbReference type="PANTHER" id="PTHR11829:SF343">
    <property type="entry name" value="FORK-HEAD DOMAIN-CONTAINING PROTEIN"/>
    <property type="match status" value="1"/>
</dbReference>
<feature type="compositionally biased region" description="Low complexity" evidence="4">
    <location>
        <begin position="1059"/>
        <end position="1069"/>
    </location>
</feature>
<dbReference type="GO" id="GO:0005634">
    <property type="term" value="C:nucleus"/>
    <property type="evidence" value="ECO:0007669"/>
    <property type="project" value="UniProtKB-SubCell"/>
</dbReference>
<dbReference type="InterPro" id="IPR030456">
    <property type="entry name" value="TF_fork_head_CS_2"/>
</dbReference>
<dbReference type="Proteomes" id="UP000008837">
    <property type="component" value="Unassembled WGS sequence"/>
</dbReference>
<feature type="compositionally biased region" description="Polar residues" evidence="4">
    <location>
        <begin position="320"/>
        <end position="332"/>
    </location>
</feature>
<feature type="region of interest" description="Disordered" evidence="4">
    <location>
        <begin position="1"/>
        <end position="43"/>
    </location>
</feature>
<dbReference type="PRINTS" id="PR00053">
    <property type="entry name" value="FORKHEAD"/>
</dbReference>
<feature type="region of interest" description="Disordered" evidence="4">
    <location>
        <begin position="988"/>
        <end position="1115"/>
    </location>
</feature>
<feature type="compositionally biased region" description="Basic and acidic residues" evidence="4">
    <location>
        <begin position="361"/>
        <end position="375"/>
    </location>
</feature>
<dbReference type="RefSeq" id="XP_001730270.1">
    <property type="nucleotide sequence ID" value="XM_001730218.1"/>
</dbReference>
<dbReference type="PROSITE" id="PS00658">
    <property type="entry name" value="FORK_HEAD_2"/>
    <property type="match status" value="1"/>
</dbReference>
<dbReference type="Gene3D" id="1.10.10.10">
    <property type="entry name" value="Winged helix-like DNA-binding domain superfamily/Winged helix DNA-binding domain"/>
    <property type="match status" value="1"/>
</dbReference>
<dbReference type="SUPFAM" id="SSF46785">
    <property type="entry name" value="Winged helix' DNA-binding domain"/>
    <property type="match status" value="1"/>
</dbReference>
<evidence type="ECO:0000256" key="1">
    <source>
        <dbReference type="ARBA" id="ARBA00023125"/>
    </source>
</evidence>
<comment type="subcellular location">
    <subcellularLocation>
        <location evidence="3">Nucleus</location>
    </subcellularLocation>
</comment>
<gene>
    <name evidence="6" type="ORF">MGL_2652</name>
</gene>
<feature type="compositionally biased region" description="Basic residues" evidence="4">
    <location>
        <begin position="779"/>
        <end position="793"/>
    </location>
</feature>